<keyword evidence="1" id="KW-1133">Transmembrane helix</keyword>
<dbReference type="RefSeq" id="XP_041296736.1">
    <property type="nucleotide sequence ID" value="XM_041429825.1"/>
</dbReference>
<dbReference type="OrthoDB" id="10506494at2759"/>
<feature type="transmembrane region" description="Helical" evidence="1">
    <location>
        <begin position="125"/>
        <end position="143"/>
    </location>
</feature>
<proteinExistence type="predicted"/>
<name>A0A9P7FD86_9AGAM</name>
<gene>
    <name evidence="2" type="ORF">F5147DRAFT_432404</name>
</gene>
<keyword evidence="1" id="KW-0812">Transmembrane</keyword>
<evidence type="ECO:0000256" key="1">
    <source>
        <dbReference type="SAM" id="Phobius"/>
    </source>
</evidence>
<keyword evidence="3" id="KW-1185">Reference proteome</keyword>
<dbReference type="AlphaFoldDB" id="A0A9P7FD86"/>
<dbReference type="GeneID" id="64692084"/>
<keyword evidence="1" id="KW-0472">Membrane</keyword>
<comment type="caution">
    <text evidence="2">The sequence shown here is derived from an EMBL/GenBank/DDBJ whole genome shotgun (WGS) entry which is preliminary data.</text>
</comment>
<accession>A0A9P7FD86</accession>
<evidence type="ECO:0000313" key="2">
    <source>
        <dbReference type="EMBL" id="KAG2114788.1"/>
    </source>
</evidence>
<evidence type="ECO:0000313" key="3">
    <source>
        <dbReference type="Proteomes" id="UP000823399"/>
    </source>
</evidence>
<organism evidence="2 3">
    <name type="scientific">Suillus discolor</name>
    <dbReference type="NCBI Taxonomy" id="1912936"/>
    <lineage>
        <taxon>Eukaryota</taxon>
        <taxon>Fungi</taxon>
        <taxon>Dikarya</taxon>
        <taxon>Basidiomycota</taxon>
        <taxon>Agaricomycotina</taxon>
        <taxon>Agaricomycetes</taxon>
        <taxon>Agaricomycetidae</taxon>
        <taxon>Boletales</taxon>
        <taxon>Suillineae</taxon>
        <taxon>Suillaceae</taxon>
        <taxon>Suillus</taxon>
    </lineage>
</organism>
<reference evidence="2" key="1">
    <citation type="journal article" date="2020" name="New Phytol.">
        <title>Comparative genomics reveals dynamic genome evolution in host specialist ectomycorrhizal fungi.</title>
        <authorList>
            <person name="Lofgren L.A."/>
            <person name="Nguyen N.H."/>
            <person name="Vilgalys R."/>
            <person name="Ruytinx J."/>
            <person name="Liao H.L."/>
            <person name="Branco S."/>
            <person name="Kuo A."/>
            <person name="LaButti K."/>
            <person name="Lipzen A."/>
            <person name="Andreopoulos W."/>
            <person name="Pangilinan J."/>
            <person name="Riley R."/>
            <person name="Hundley H."/>
            <person name="Na H."/>
            <person name="Barry K."/>
            <person name="Grigoriev I.V."/>
            <person name="Stajich J.E."/>
            <person name="Kennedy P.G."/>
        </authorList>
    </citation>
    <scope>NUCLEOTIDE SEQUENCE</scope>
    <source>
        <strain evidence="2">FC423</strain>
    </source>
</reference>
<dbReference type="Proteomes" id="UP000823399">
    <property type="component" value="Unassembled WGS sequence"/>
</dbReference>
<dbReference type="EMBL" id="JABBWM010000009">
    <property type="protein sequence ID" value="KAG2114788.1"/>
    <property type="molecule type" value="Genomic_DNA"/>
</dbReference>
<sequence>MPTACTDHHKVPNGIQSVASMPPLNIVDCHPTSSGPLSYHSPLPHPLARPSRSMPPLNIVDCCPTSSGPSSLSSYHSPLPHPLAHPSHRSHSPHTSARTQPWCIVQCVTRLRIFDAAHFTAATRMALVMFSACLKVLVCLYMSRIMPGWKPERFASLTTFSSKLNCVNCAISTVWI</sequence>
<protein>
    <submittedName>
        <fullName evidence="2">Uncharacterized protein</fullName>
    </submittedName>
</protein>